<gene>
    <name evidence="1" type="ORF">S03H2_45135</name>
</gene>
<evidence type="ECO:0000313" key="1">
    <source>
        <dbReference type="EMBL" id="GAH68575.1"/>
    </source>
</evidence>
<feature type="non-terminal residue" evidence="1">
    <location>
        <position position="1"/>
    </location>
</feature>
<comment type="caution">
    <text evidence="1">The sequence shown here is derived from an EMBL/GenBank/DDBJ whole genome shotgun (WGS) entry which is preliminary data.</text>
</comment>
<protein>
    <submittedName>
        <fullName evidence="1">Uncharacterized protein</fullName>
    </submittedName>
</protein>
<organism evidence="1">
    <name type="scientific">marine sediment metagenome</name>
    <dbReference type="NCBI Taxonomy" id="412755"/>
    <lineage>
        <taxon>unclassified sequences</taxon>
        <taxon>metagenomes</taxon>
        <taxon>ecological metagenomes</taxon>
    </lineage>
</organism>
<dbReference type="AlphaFoldDB" id="X1IH56"/>
<name>X1IH56_9ZZZZ</name>
<sequence length="42" mass="5114">AYHQYGDYSSTRQRFPKTFLNAYPENETKVITQENYLEFISY</sequence>
<proteinExistence type="predicted"/>
<accession>X1IH56</accession>
<reference evidence="1" key="1">
    <citation type="journal article" date="2014" name="Front. Microbiol.">
        <title>High frequency of phylogenetically diverse reductive dehalogenase-homologous genes in deep subseafloor sedimentary metagenomes.</title>
        <authorList>
            <person name="Kawai M."/>
            <person name="Futagami T."/>
            <person name="Toyoda A."/>
            <person name="Takaki Y."/>
            <person name="Nishi S."/>
            <person name="Hori S."/>
            <person name="Arai W."/>
            <person name="Tsubouchi T."/>
            <person name="Morono Y."/>
            <person name="Uchiyama I."/>
            <person name="Ito T."/>
            <person name="Fujiyama A."/>
            <person name="Inagaki F."/>
            <person name="Takami H."/>
        </authorList>
    </citation>
    <scope>NUCLEOTIDE SEQUENCE</scope>
    <source>
        <strain evidence="1">Expedition CK06-06</strain>
    </source>
</reference>
<dbReference type="EMBL" id="BARU01028257">
    <property type="protein sequence ID" value="GAH68575.1"/>
    <property type="molecule type" value="Genomic_DNA"/>
</dbReference>